<dbReference type="InterPro" id="IPR008728">
    <property type="entry name" value="Elongator_complex_protein_4"/>
</dbReference>
<feature type="compositionally biased region" description="Low complexity" evidence="9">
    <location>
        <begin position="99"/>
        <end position="114"/>
    </location>
</feature>
<dbReference type="CDD" id="cd19494">
    <property type="entry name" value="Elp4"/>
    <property type="match status" value="1"/>
</dbReference>
<dbReference type="GeneID" id="19307929"/>
<keyword evidence="6" id="KW-0963">Cytoplasm</keyword>
<dbReference type="PANTHER" id="PTHR12896">
    <property type="entry name" value="PAX6 NEIGHBOR PROTEIN PAXNEB"/>
    <property type="match status" value="1"/>
</dbReference>
<dbReference type="STRING" id="670483.S7QN13"/>
<proteinExistence type="inferred from homology"/>
<protein>
    <recommendedName>
        <fullName evidence="5">Elongator complex protein 4</fullName>
    </recommendedName>
</protein>
<feature type="region of interest" description="Disordered" evidence="9">
    <location>
        <begin position="427"/>
        <end position="458"/>
    </location>
</feature>
<gene>
    <name evidence="10" type="ORF">GLOTRDRAFT_68898</name>
</gene>
<dbReference type="GO" id="GO:0008023">
    <property type="term" value="C:transcription elongation factor complex"/>
    <property type="evidence" value="ECO:0007669"/>
    <property type="project" value="TreeGrafter"/>
</dbReference>
<dbReference type="Pfam" id="PF05625">
    <property type="entry name" value="PAXNEB"/>
    <property type="match status" value="1"/>
</dbReference>
<dbReference type="GO" id="GO:0033588">
    <property type="term" value="C:elongator holoenzyme complex"/>
    <property type="evidence" value="ECO:0007669"/>
    <property type="project" value="InterPro"/>
</dbReference>
<evidence type="ECO:0000256" key="7">
    <source>
        <dbReference type="ARBA" id="ARBA00022694"/>
    </source>
</evidence>
<evidence type="ECO:0000256" key="2">
    <source>
        <dbReference type="ARBA" id="ARBA00004496"/>
    </source>
</evidence>
<dbReference type="KEGG" id="gtr:GLOTRDRAFT_68898"/>
<evidence type="ECO:0000256" key="1">
    <source>
        <dbReference type="ARBA" id="ARBA00004123"/>
    </source>
</evidence>
<evidence type="ECO:0000256" key="5">
    <source>
        <dbReference type="ARBA" id="ARBA00020265"/>
    </source>
</evidence>
<comment type="pathway">
    <text evidence="3">tRNA modification; 5-methoxycarbonylmethyl-2-thiouridine-tRNA biosynthesis.</text>
</comment>
<dbReference type="OMA" id="NTTMWDD"/>
<evidence type="ECO:0000256" key="3">
    <source>
        <dbReference type="ARBA" id="ARBA00005043"/>
    </source>
</evidence>
<feature type="compositionally biased region" description="Basic residues" evidence="9">
    <location>
        <begin position="1"/>
        <end position="10"/>
    </location>
</feature>
<dbReference type="UniPathway" id="UPA00988"/>
<dbReference type="Gene3D" id="3.40.50.300">
    <property type="entry name" value="P-loop containing nucleotide triphosphate hydrolases"/>
    <property type="match status" value="1"/>
</dbReference>
<name>S7QN13_GLOTA</name>
<evidence type="ECO:0000313" key="10">
    <source>
        <dbReference type="EMBL" id="EPQ60883.1"/>
    </source>
</evidence>
<evidence type="ECO:0000256" key="6">
    <source>
        <dbReference type="ARBA" id="ARBA00022490"/>
    </source>
</evidence>
<keyword evidence="8" id="KW-0539">Nucleus</keyword>
<keyword evidence="11" id="KW-1185">Reference proteome</keyword>
<dbReference type="RefSeq" id="XP_007861187.1">
    <property type="nucleotide sequence ID" value="XM_007862996.1"/>
</dbReference>
<dbReference type="GO" id="GO:0005737">
    <property type="term" value="C:cytoplasm"/>
    <property type="evidence" value="ECO:0007669"/>
    <property type="project" value="UniProtKB-SubCell"/>
</dbReference>
<dbReference type="HOGENOM" id="CLU_031345_1_0_1"/>
<evidence type="ECO:0000256" key="8">
    <source>
        <dbReference type="ARBA" id="ARBA00023242"/>
    </source>
</evidence>
<sequence length="458" mass="48699">MSSFKRKSTSKHPTLSHGTRSSPSSATTVITSTGVPSLDDILGAGLPLSCSCAILASDSHSAYGELIAKYFIAQGLAVKQRTLVIGDGAKEFVSECMWTPGTSGSSSSIPSTPGNEDEEEKAGEDDNRVRIAWRYEQMKQFQTSVNTTNSSNGEFCSTFDLTARIPNQVVEAACLADELICIPVSHAGTSFAPRDILRDVLEALQSGKQAQATRICVPHLGSAEWGDLTQKEIIQFLYHLRRIVRHHIHACVLICPAPHICEDHWGGPGWVQKLAWVSDACVALSAFAGDPSMSALFPSHHGLVQIHSLPAPHTLLPPSDRFSTLRGVSASASSAGGVGENNLAFKCMRKRLIFETLHLDVEGGVGERRTTPAAVSSVVDSTSLGGSSVGPLAPTGTSRAGGDTAVVQVRLEGSRLPLKAENAPSTITDVHKPTAPPKAARAKKKVAFRSDAPDLYDF</sequence>
<feature type="region of interest" description="Disordered" evidence="9">
    <location>
        <begin position="1"/>
        <end position="30"/>
    </location>
</feature>
<keyword evidence="7" id="KW-0819">tRNA processing</keyword>
<feature type="region of interest" description="Disordered" evidence="9">
    <location>
        <begin position="99"/>
        <end position="125"/>
    </location>
</feature>
<dbReference type="InterPro" id="IPR027417">
    <property type="entry name" value="P-loop_NTPase"/>
</dbReference>
<dbReference type="AlphaFoldDB" id="S7QN13"/>
<dbReference type="EMBL" id="KB469296">
    <property type="protein sequence ID" value="EPQ60883.1"/>
    <property type="molecule type" value="Genomic_DNA"/>
</dbReference>
<dbReference type="eggNOG" id="KOG3949">
    <property type="taxonomic scope" value="Eukaryota"/>
</dbReference>
<evidence type="ECO:0000256" key="4">
    <source>
        <dbReference type="ARBA" id="ARBA00007573"/>
    </source>
</evidence>
<evidence type="ECO:0000256" key="9">
    <source>
        <dbReference type="SAM" id="MobiDB-lite"/>
    </source>
</evidence>
<evidence type="ECO:0000313" key="11">
    <source>
        <dbReference type="Proteomes" id="UP000030669"/>
    </source>
</evidence>
<comment type="similarity">
    <text evidence="4">Belongs to the ELP4 family.</text>
</comment>
<dbReference type="OrthoDB" id="289162at2759"/>
<dbReference type="PANTHER" id="PTHR12896:SF1">
    <property type="entry name" value="ELONGATOR COMPLEX PROTEIN 4"/>
    <property type="match status" value="1"/>
</dbReference>
<dbReference type="Proteomes" id="UP000030669">
    <property type="component" value="Unassembled WGS sequence"/>
</dbReference>
<accession>S7QN13</accession>
<organism evidence="10 11">
    <name type="scientific">Gloeophyllum trabeum (strain ATCC 11539 / FP-39264 / Madison 617)</name>
    <name type="common">Brown rot fungus</name>
    <dbReference type="NCBI Taxonomy" id="670483"/>
    <lineage>
        <taxon>Eukaryota</taxon>
        <taxon>Fungi</taxon>
        <taxon>Dikarya</taxon>
        <taxon>Basidiomycota</taxon>
        <taxon>Agaricomycotina</taxon>
        <taxon>Agaricomycetes</taxon>
        <taxon>Gloeophyllales</taxon>
        <taxon>Gloeophyllaceae</taxon>
        <taxon>Gloeophyllum</taxon>
    </lineage>
</organism>
<comment type="subcellular location">
    <subcellularLocation>
        <location evidence="2">Cytoplasm</location>
    </subcellularLocation>
    <subcellularLocation>
        <location evidence="1">Nucleus</location>
    </subcellularLocation>
</comment>
<reference evidence="10 11" key="1">
    <citation type="journal article" date="2012" name="Science">
        <title>The Paleozoic origin of enzymatic lignin decomposition reconstructed from 31 fungal genomes.</title>
        <authorList>
            <person name="Floudas D."/>
            <person name="Binder M."/>
            <person name="Riley R."/>
            <person name="Barry K."/>
            <person name="Blanchette R.A."/>
            <person name="Henrissat B."/>
            <person name="Martinez A.T."/>
            <person name="Otillar R."/>
            <person name="Spatafora J.W."/>
            <person name="Yadav J.S."/>
            <person name="Aerts A."/>
            <person name="Benoit I."/>
            <person name="Boyd A."/>
            <person name="Carlson A."/>
            <person name="Copeland A."/>
            <person name="Coutinho P.M."/>
            <person name="de Vries R.P."/>
            <person name="Ferreira P."/>
            <person name="Findley K."/>
            <person name="Foster B."/>
            <person name="Gaskell J."/>
            <person name="Glotzer D."/>
            <person name="Gorecki P."/>
            <person name="Heitman J."/>
            <person name="Hesse C."/>
            <person name="Hori C."/>
            <person name="Igarashi K."/>
            <person name="Jurgens J.A."/>
            <person name="Kallen N."/>
            <person name="Kersten P."/>
            <person name="Kohler A."/>
            <person name="Kuees U."/>
            <person name="Kumar T.K.A."/>
            <person name="Kuo A."/>
            <person name="LaButti K."/>
            <person name="Larrondo L.F."/>
            <person name="Lindquist E."/>
            <person name="Ling A."/>
            <person name="Lombard V."/>
            <person name="Lucas S."/>
            <person name="Lundell T."/>
            <person name="Martin R."/>
            <person name="McLaughlin D.J."/>
            <person name="Morgenstern I."/>
            <person name="Morin E."/>
            <person name="Murat C."/>
            <person name="Nagy L.G."/>
            <person name="Nolan M."/>
            <person name="Ohm R.A."/>
            <person name="Patyshakuliyeva A."/>
            <person name="Rokas A."/>
            <person name="Ruiz-Duenas F.J."/>
            <person name="Sabat G."/>
            <person name="Salamov A."/>
            <person name="Samejima M."/>
            <person name="Schmutz J."/>
            <person name="Slot J.C."/>
            <person name="St John F."/>
            <person name="Stenlid J."/>
            <person name="Sun H."/>
            <person name="Sun S."/>
            <person name="Syed K."/>
            <person name="Tsang A."/>
            <person name="Wiebenga A."/>
            <person name="Young D."/>
            <person name="Pisabarro A."/>
            <person name="Eastwood D.C."/>
            <person name="Martin F."/>
            <person name="Cullen D."/>
            <person name="Grigoriev I.V."/>
            <person name="Hibbett D.S."/>
        </authorList>
    </citation>
    <scope>NUCLEOTIDE SEQUENCE [LARGE SCALE GENOMIC DNA]</scope>
    <source>
        <strain evidence="10 11">ATCC 11539</strain>
    </source>
</reference>
<dbReference type="GO" id="GO:0002098">
    <property type="term" value="P:tRNA wobble uridine modification"/>
    <property type="evidence" value="ECO:0007669"/>
    <property type="project" value="InterPro"/>
</dbReference>
<feature type="compositionally biased region" description="Polar residues" evidence="9">
    <location>
        <begin position="11"/>
        <end position="30"/>
    </location>
</feature>